<organism evidence="2 3">
    <name type="scientific">Lysinibacillus telephonicus</name>
    <dbReference type="NCBI Taxonomy" id="1714840"/>
    <lineage>
        <taxon>Bacteria</taxon>
        <taxon>Bacillati</taxon>
        <taxon>Bacillota</taxon>
        <taxon>Bacilli</taxon>
        <taxon>Bacillales</taxon>
        <taxon>Bacillaceae</taxon>
        <taxon>Lysinibacillus</taxon>
    </lineage>
</organism>
<reference evidence="2 3" key="1">
    <citation type="submission" date="2018-12" db="EMBL/GenBank/DDBJ databases">
        <authorList>
            <person name="Yu L."/>
        </authorList>
    </citation>
    <scope>NUCLEOTIDE SEQUENCE [LARGE SCALE GENOMIC DNA]</scope>
    <source>
        <strain evidence="2 3">S5H2222</strain>
    </source>
</reference>
<sequence length="217" mass="25095">MDYKLFNKRIETIVERIRDIGGEISELTIGPPASQEKIEKCERQLDLILPKSFKKVLLEFSSEFNFRWFFPENYKLEGEFSEIFCGTPSWSLDFLKQINDGKNLSVEGLFSNPDDPYDKVWHNKLAFYEVGDGDCIAFDLIDHCDDAPVVYLSYGDGEGHGFKLGDNFIDFIDKWSRIAFVGGEDWQWITFTENPQSGFLPESKSANQFRNLLKLDI</sequence>
<dbReference type="InterPro" id="IPR037883">
    <property type="entry name" value="Knr4/Smi1-like_sf"/>
</dbReference>
<evidence type="ECO:0000313" key="2">
    <source>
        <dbReference type="EMBL" id="RTQ89081.1"/>
    </source>
</evidence>
<dbReference type="AlphaFoldDB" id="A0A3S0HDQ8"/>
<evidence type="ECO:0000313" key="3">
    <source>
        <dbReference type="Proteomes" id="UP000276349"/>
    </source>
</evidence>
<keyword evidence="3" id="KW-1185">Reference proteome</keyword>
<dbReference type="OrthoDB" id="2875031at2"/>
<dbReference type="EMBL" id="RXNR01000068">
    <property type="protein sequence ID" value="RTQ89081.1"/>
    <property type="molecule type" value="Genomic_DNA"/>
</dbReference>
<comment type="caution">
    <text evidence="2">The sequence shown here is derived from an EMBL/GenBank/DDBJ whole genome shotgun (WGS) entry which is preliminary data.</text>
</comment>
<gene>
    <name evidence="2" type="ORF">EKG35_16960</name>
</gene>
<dbReference type="InterPro" id="IPR018958">
    <property type="entry name" value="Knr4/Smi1-like_dom"/>
</dbReference>
<evidence type="ECO:0000259" key="1">
    <source>
        <dbReference type="SMART" id="SM00860"/>
    </source>
</evidence>
<dbReference type="Gene3D" id="3.40.1580.10">
    <property type="entry name" value="SMI1/KNR4-like"/>
    <property type="match status" value="1"/>
</dbReference>
<feature type="domain" description="Knr4/Smi1-like" evidence="1">
    <location>
        <begin position="32"/>
        <end position="174"/>
    </location>
</feature>
<dbReference type="Proteomes" id="UP000276349">
    <property type="component" value="Unassembled WGS sequence"/>
</dbReference>
<dbReference type="SMART" id="SM00860">
    <property type="entry name" value="SMI1_KNR4"/>
    <property type="match status" value="1"/>
</dbReference>
<name>A0A3S0HDQ8_9BACI</name>
<dbReference type="SUPFAM" id="SSF160631">
    <property type="entry name" value="SMI1/KNR4-like"/>
    <property type="match status" value="1"/>
</dbReference>
<dbReference type="Pfam" id="PF09346">
    <property type="entry name" value="SMI1_KNR4"/>
    <property type="match status" value="1"/>
</dbReference>
<dbReference type="RefSeq" id="WP_126295735.1">
    <property type="nucleotide sequence ID" value="NZ_CP155468.1"/>
</dbReference>
<proteinExistence type="predicted"/>
<protein>
    <submittedName>
        <fullName evidence="2">SMI1/KNR4 family protein</fullName>
    </submittedName>
</protein>
<accession>A0A3S0HDQ8</accession>